<proteinExistence type="predicted"/>
<keyword evidence="2" id="KW-1185">Reference proteome</keyword>
<organism evidence="1 2">
    <name type="scientific">Paenimyroides ummariense</name>
    <dbReference type="NCBI Taxonomy" id="913024"/>
    <lineage>
        <taxon>Bacteria</taxon>
        <taxon>Pseudomonadati</taxon>
        <taxon>Bacteroidota</taxon>
        <taxon>Flavobacteriia</taxon>
        <taxon>Flavobacteriales</taxon>
        <taxon>Flavobacteriaceae</taxon>
        <taxon>Paenimyroides</taxon>
    </lineage>
</organism>
<name>A0A1I4YHL7_9FLAO</name>
<dbReference type="STRING" id="913024.SAMN05421741_104170"/>
<dbReference type="EMBL" id="FOVI01000004">
    <property type="protein sequence ID" value="SFN37303.1"/>
    <property type="molecule type" value="Genomic_DNA"/>
</dbReference>
<reference evidence="2" key="1">
    <citation type="submission" date="2016-10" db="EMBL/GenBank/DDBJ databases">
        <authorList>
            <person name="Varghese N."/>
            <person name="Submissions S."/>
        </authorList>
    </citation>
    <scope>NUCLEOTIDE SEQUENCE [LARGE SCALE GENOMIC DNA]</scope>
    <source>
        <strain evidence="2">DS-12</strain>
    </source>
</reference>
<protein>
    <submittedName>
        <fullName evidence="1">Uncharacterized protein</fullName>
    </submittedName>
</protein>
<accession>A0A1I4YHL7</accession>
<gene>
    <name evidence="1" type="ORF">SAMN05421741_104170</name>
</gene>
<dbReference type="Proteomes" id="UP000199036">
    <property type="component" value="Unassembled WGS sequence"/>
</dbReference>
<evidence type="ECO:0000313" key="1">
    <source>
        <dbReference type="EMBL" id="SFN37303.1"/>
    </source>
</evidence>
<sequence length="208" mass="23798">MINENSRKVYYEVFSADETKSVSLYNKSEKSPLSLEKKFLIDFTLGEYKLFTQNGIDTSVVTAMLESNLNVEEELKNSSADANKEKERLIKLFKDARLDFDKEGNILKDRKIIGSFKRKTDDNGVNYLYEIYNIDQNLNHNIVGVWHSLKSNVGFNGKTYPTVNNQLLFINDKVYEIAGSNSSKNMQLSMDDLAIMITAYAFENGLIK</sequence>
<evidence type="ECO:0000313" key="2">
    <source>
        <dbReference type="Proteomes" id="UP000199036"/>
    </source>
</evidence>
<dbReference type="AlphaFoldDB" id="A0A1I4YHL7"/>